<evidence type="ECO:0000256" key="2">
    <source>
        <dbReference type="SAM" id="SignalP"/>
    </source>
</evidence>
<dbReference type="AlphaFoldDB" id="A0A1S2PV23"/>
<gene>
    <name evidence="3" type="ORF">BIV23_31035</name>
</gene>
<name>A0A1S2PV23_9ACTN</name>
<dbReference type="Proteomes" id="UP000179642">
    <property type="component" value="Unassembled WGS sequence"/>
</dbReference>
<keyword evidence="2" id="KW-0732">Signal</keyword>
<comment type="caution">
    <text evidence="3">The sequence shown here is derived from an EMBL/GenBank/DDBJ whole genome shotgun (WGS) entry which is preliminary data.</text>
</comment>
<feature type="region of interest" description="Disordered" evidence="1">
    <location>
        <begin position="78"/>
        <end position="99"/>
    </location>
</feature>
<dbReference type="EMBL" id="MLYO01000057">
    <property type="protein sequence ID" value="OIJ97669.1"/>
    <property type="molecule type" value="Genomic_DNA"/>
</dbReference>
<protein>
    <submittedName>
        <fullName evidence="3">Uncharacterized protein</fullName>
    </submittedName>
</protein>
<evidence type="ECO:0000256" key="1">
    <source>
        <dbReference type="SAM" id="MobiDB-lite"/>
    </source>
</evidence>
<organism evidence="3 4">
    <name type="scientific">Streptomyces monashensis</name>
    <dbReference type="NCBI Taxonomy" id="1678012"/>
    <lineage>
        <taxon>Bacteria</taxon>
        <taxon>Bacillati</taxon>
        <taxon>Actinomycetota</taxon>
        <taxon>Actinomycetes</taxon>
        <taxon>Kitasatosporales</taxon>
        <taxon>Streptomycetaceae</taxon>
        <taxon>Streptomyces</taxon>
    </lineage>
</organism>
<dbReference type="RefSeq" id="WP_071384308.1">
    <property type="nucleotide sequence ID" value="NZ_MLYO01000057.1"/>
</dbReference>
<reference evidence="3 4" key="1">
    <citation type="submission" date="2016-10" db="EMBL/GenBank/DDBJ databases">
        <title>Genome sequence of Streptomyces sp. MUSC 1.</title>
        <authorList>
            <person name="Lee L.-H."/>
            <person name="Ser H.-L."/>
            <person name="Law J.W.-F."/>
        </authorList>
    </citation>
    <scope>NUCLEOTIDE SEQUENCE [LARGE SCALE GENOMIC DNA]</scope>
    <source>
        <strain evidence="3 4">MUSC 1</strain>
    </source>
</reference>
<feature type="chain" id="PRO_5010164286" evidence="2">
    <location>
        <begin position="26"/>
        <end position="214"/>
    </location>
</feature>
<feature type="signal peptide" evidence="2">
    <location>
        <begin position="1"/>
        <end position="25"/>
    </location>
</feature>
<evidence type="ECO:0000313" key="4">
    <source>
        <dbReference type="Proteomes" id="UP000179642"/>
    </source>
</evidence>
<dbReference type="OrthoDB" id="4261172at2"/>
<accession>A0A1S2PV23</accession>
<proteinExistence type="predicted"/>
<evidence type="ECO:0000313" key="3">
    <source>
        <dbReference type="EMBL" id="OIJ97669.1"/>
    </source>
</evidence>
<keyword evidence="4" id="KW-1185">Reference proteome</keyword>
<sequence length="214" mass="22177">MFTRALVAVFAASALTGAGIGTAEAVPSAHHVGPAGLRVHAGHTPLHAPPKGAKVVKMRVTGVNAKLAKAHGFKVVTAPDGSQHTVPTPKAINPDGSPYRAKVHPDDVVEGDCGDSYIWVHPVGGYNMEIQTGFDLDEDAVAYHWQASRSDDYGSDTYSWGGGLAFDSSWEGEWDANAGGPGWETAGVSPSSDALLWDGDICSSGGPTDSAEIV</sequence>